<organism evidence="1 2">
    <name type="scientific">Dreissena polymorpha</name>
    <name type="common">Zebra mussel</name>
    <name type="synonym">Mytilus polymorpha</name>
    <dbReference type="NCBI Taxonomy" id="45954"/>
    <lineage>
        <taxon>Eukaryota</taxon>
        <taxon>Metazoa</taxon>
        <taxon>Spiralia</taxon>
        <taxon>Lophotrochozoa</taxon>
        <taxon>Mollusca</taxon>
        <taxon>Bivalvia</taxon>
        <taxon>Autobranchia</taxon>
        <taxon>Heteroconchia</taxon>
        <taxon>Euheterodonta</taxon>
        <taxon>Imparidentia</taxon>
        <taxon>Neoheterodontei</taxon>
        <taxon>Myida</taxon>
        <taxon>Dreissenoidea</taxon>
        <taxon>Dreissenidae</taxon>
        <taxon>Dreissena</taxon>
    </lineage>
</organism>
<evidence type="ECO:0000313" key="2">
    <source>
        <dbReference type="Proteomes" id="UP000828390"/>
    </source>
</evidence>
<dbReference type="EMBL" id="JAIWYP010000010">
    <property type="protein sequence ID" value="KAH3755109.1"/>
    <property type="molecule type" value="Genomic_DNA"/>
</dbReference>
<proteinExistence type="predicted"/>
<gene>
    <name evidence="1" type="ORF">DPMN_189794</name>
</gene>
<evidence type="ECO:0000313" key="1">
    <source>
        <dbReference type="EMBL" id="KAH3755109.1"/>
    </source>
</evidence>
<accession>A0A9D4IBC8</accession>
<reference evidence="1" key="2">
    <citation type="submission" date="2020-11" db="EMBL/GenBank/DDBJ databases">
        <authorList>
            <person name="McCartney M.A."/>
            <person name="Auch B."/>
            <person name="Kono T."/>
            <person name="Mallez S."/>
            <person name="Becker A."/>
            <person name="Gohl D.M."/>
            <person name="Silverstein K.A.T."/>
            <person name="Koren S."/>
            <person name="Bechman K.B."/>
            <person name="Herman A."/>
            <person name="Abrahante J.E."/>
            <person name="Garbe J."/>
        </authorList>
    </citation>
    <scope>NUCLEOTIDE SEQUENCE</scope>
    <source>
        <strain evidence="1">Duluth1</strain>
        <tissue evidence="1">Whole animal</tissue>
    </source>
</reference>
<comment type="caution">
    <text evidence="1">The sequence shown here is derived from an EMBL/GenBank/DDBJ whole genome shotgun (WGS) entry which is preliminary data.</text>
</comment>
<keyword evidence="2" id="KW-1185">Reference proteome</keyword>
<name>A0A9D4IBC8_DREPO</name>
<protein>
    <submittedName>
        <fullName evidence="1">Uncharacterized protein</fullName>
    </submittedName>
</protein>
<dbReference type="AlphaFoldDB" id="A0A9D4IBC8"/>
<sequence length="88" mass="9895">MATQAELDVLLCPREYVEVPVSALTIMTRLKMAEYLDKKGKLIQVELGNIHIDILNDFTGLAKLADDEFLFTDNVKACQITKDDLLIP</sequence>
<dbReference type="Proteomes" id="UP000828390">
    <property type="component" value="Unassembled WGS sequence"/>
</dbReference>
<reference evidence="1" key="1">
    <citation type="journal article" date="2019" name="bioRxiv">
        <title>The Genome of the Zebra Mussel, Dreissena polymorpha: A Resource for Invasive Species Research.</title>
        <authorList>
            <person name="McCartney M.A."/>
            <person name="Auch B."/>
            <person name="Kono T."/>
            <person name="Mallez S."/>
            <person name="Zhang Y."/>
            <person name="Obille A."/>
            <person name="Becker A."/>
            <person name="Abrahante J.E."/>
            <person name="Garbe J."/>
            <person name="Badalamenti J.P."/>
            <person name="Herman A."/>
            <person name="Mangelson H."/>
            <person name="Liachko I."/>
            <person name="Sullivan S."/>
            <person name="Sone E.D."/>
            <person name="Koren S."/>
            <person name="Silverstein K.A.T."/>
            <person name="Beckman K.B."/>
            <person name="Gohl D.M."/>
        </authorList>
    </citation>
    <scope>NUCLEOTIDE SEQUENCE</scope>
    <source>
        <strain evidence="1">Duluth1</strain>
        <tissue evidence="1">Whole animal</tissue>
    </source>
</reference>